<protein>
    <submittedName>
        <fullName evidence="2">Uncharacterized protein</fullName>
    </submittedName>
</protein>
<reference evidence="2 3" key="1">
    <citation type="submission" date="2019-05" db="EMBL/GenBank/DDBJ databases">
        <title>Another draft genome of Portunus trituberculatus and its Hox gene families provides insights of decapod evolution.</title>
        <authorList>
            <person name="Jeong J.-H."/>
            <person name="Song I."/>
            <person name="Kim S."/>
            <person name="Choi T."/>
            <person name="Kim D."/>
            <person name="Ryu S."/>
            <person name="Kim W."/>
        </authorList>
    </citation>
    <scope>NUCLEOTIDE SEQUENCE [LARGE SCALE GENOMIC DNA]</scope>
    <source>
        <tissue evidence="2">Muscle</tissue>
    </source>
</reference>
<keyword evidence="3" id="KW-1185">Reference proteome</keyword>
<gene>
    <name evidence="2" type="ORF">E2C01_019611</name>
</gene>
<accession>A0A5B7DXP5</accession>
<organism evidence="2 3">
    <name type="scientific">Portunus trituberculatus</name>
    <name type="common">Swimming crab</name>
    <name type="synonym">Neptunus trituberculatus</name>
    <dbReference type="NCBI Taxonomy" id="210409"/>
    <lineage>
        <taxon>Eukaryota</taxon>
        <taxon>Metazoa</taxon>
        <taxon>Ecdysozoa</taxon>
        <taxon>Arthropoda</taxon>
        <taxon>Crustacea</taxon>
        <taxon>Multicrustacea</taxon>
        <taxon>Malacostraca</taxon>
        <taxon>Eumalacostraca</taxon>
        <taxon>Eucarida</taxon>
        <taxon>Decapoda</taxon>
        <taxon>Pleocyemata</taxon>
        <taxon>Brachyura</taxon>
        <taxon>Eubrachyura</taxon>
        <taxon>Portunoidea</taxon>
        <taxon>Portunidae</taxon>
        <taxon>Portuninae</taxon>
        <taxon>Portunus</taxon>
    </lineage>
</organism>
<dbReference type="Proteomes" id="UP000324222">
    <property type="component" value="Unassembled WGS sequence"/>
</dbReference>
<evidence type="ECO:0000256" key="1">
    <source>
        <dbReference type="SAM" id="MobiDB-lite"/>
    </source>
</evidence>
<evidence type="ECO:0000313" key="2">
    <source>
        <dbReference type="EMBL" id="MPC26471.1"/>
    </source>
</evidence>
<comment type="caution">
    <text evidence="2">The sequence shown here is derived from an EMBL/GenBank/DDBJ whole genome shotgun (WGS) entry which is preliminary data.</text>
</comment>
<feature type="region of interest" description="Disordered" evidence="1">
    <location>
        <begin position="319"/>
        <end position="344"/>
    </location>
</feature>
<evidence type="ECO:0000313" key="3">
    <source>
        <dbReference type="Proteomes" id="UP000324222"/>
    </source>
</evidence>
<name>A0A5B7DXP5_PORTR</name>
<proteinExistence type="predicted"/>
<dbReference type="EMBL" id="VSRR010001602">
    <property type="protein sequence ID" value="MPC26471.1"/>
    <property type="molecule type" value="Genomic_DNA"/>
</dbReference>
<feature type="compositionally biased region" description="Polar residues" evidence="1">
    <location>
        <begin position="328"/>
        <end position="344"/>
    </location>
</feature>
<dbReference type="AlphaFoldDB" id="A0A5B7DXP5"/>
<sequence>MAKIKLQALPGSALLKPSTSTAGTRNILVFWSNFCISLSFLAHPAARCRASRTTISRPTGCDPYRPPTTITRTRLSTPLSIFAREPKSSCSDHTAELSAFSVKFSLTAQRCGTSTILSSASYLNIDCDEVLPWYKQPPVVTVSSRGDVMRDAINRDGGIADRSFKAIWVHGGQNVNPGGVDKVGDAWIPAIAIQQVLHQEHQHLTPNGFIPVHVSYRLTPADESLNPEACWEVVHAEGCTLPAWSDSTPLLTPLTLGRCLEGAPANCPPLLNEGNTNTVLEGKSLLAGDAWWSLFLSVIPSFTTCSLRVKINHWTEKKKAPAHLRPPASSSSPPETQCRSQPQPSVLLLRTCKSK</sequence>